<dbReference type="GO" id="GO:0016705">
    <property type="term" value="F:oxidoreductase activity, acting on paired donors, with incorporation or reduction of molecular oxygen"/>
    <property type="evidence" value="ECO:0007669"/>
    <property type="project" value="InterPro"/>
</dbReference>
<sequence>MTADDGVLTKLVEHFSLHDRDCQKHQDEIFTRMRTEAPVSHSVEHGGFYAVSRYRDVYEAAHKPELFSSFPVTIPPFGNPTPMIPIESDPPMHRKYRTLVGARFSPKSVEALEPHMREMVRTVIDGLVGKKDADLAKEVAIPLPLRGILELYLGVPEKDWEKLKDEFLYMLQPDPESTDEENLERSMAAGLNCTMYFAEMLDHLRTNGYGDDLISHLDQAELDGERLTDDEIYGFCLVLVPAGFDTTASVLSRLLLMFAEQPEVRDRLERIVDDPEKLDLAVEELIRFMPPQPGVARNVTEPCEFAGQQLDEGDRLLLLWPSANRDPEEFPDPDELVFDRQPNRHLGFGSGIHRCLGSHLARLELKTLLKEFLHRVPRYRVAPGKEAVWHTGNTWGVKTVPVVFDEWPEP</sequence>
<evidence type="ECO:0000256" key="1">
    <source>
        <dbReference type="ARBA" id="ARBA00004660"/>
    </source>
</evidence>
<evidence type="ECO:0000313" key="11">
    <source>
        <dbReference type="Proteomes" id="UP000198582"/>
    </source>
</evidence>
<accession>A0A1H8Y9C2</accession>
<gene>
    <name evidence="10" type="ORF">SAMN04489732_112112</name>
</gene>
<dbReference type="RefSeq" id="WP_091620897.1">
    <property type="nucleotide sequence ID" value="NZ_FOEF01000012.1"/>
</dbReference>
<keyword evidence="7 9" id="KW-0503">Monooxygenase</keyword>
<dbReference type="EMBL" id="FOEF01000012">
    <property type="protein sequence ID" value="SEP48687.1"/>
    <property type="molecule type" value="Genomic_DNA"/>
</dbReference>
<protein>
    <submittedName>
        <fullName evidence="10">Cytochrome P450</fullName>
    </submittedName>
</protein>
<dbReference type="PRINTS" id="PR00385">
    <property type="entry name" value="P450"/>
</dbReference>
<dbReference type="GO" id="GO:0020037">
    <property type="term" value="F:heme binding"/>
    <property type="evidence" value="ECO:0007669"/>
    <property type="project" value="InterPro"/>
</dbReference>
<evidence type="ECO:0000256" key="9">
    <source>
        <dbReference type="RuleBase" id="RU000461"/>
    </source>
</evidence>
<dbReference type="Gene3D" id="1.10.630.10">
    <property type="entry name" value="Cytochrome P450"/>
    <property type="match status" value="1"/>
</dbReference>
<comment type="function">
    <text evidence="8">Involved in the coupling of aromatic side chains of the heptapeptide of vancomycin.</text>
</comment>
<comment type="pathway">
    <text evidence="1">Antibiotic biosynthesis; vancomycin biosynthesis.</text>
</comment>
<dbReference type="Proteomes" id="UP000198582">
    <property type="component" value="Unassembled WGS sequence"/>
</dbReference>
<dbReference type="OrthoDB" id="3209493at2"/>
<evidence type="ECO:0000313" key="10">
    <source>
        <dbReference type="EMBL" id="SEP48687.1"/>
    </source>
</evidence>
<dbReference type="PROSITE" id="PS00086">
    <property type="entry name" value="CYTOCHROME_P450"/>
    <property type="match status" value="1"/>
</dbReference>
<evidence type="ECO:0000256" key="2">
    <source>
        <dbReference type="ARBA" id="ARBA00010617"/>
    </source>
</evidence>
<name>A0A1H8Y9C2_9PSEU</name>
<dbReference type="GO" id="GO:0004497">
    <property type="term" value="F:monooxygenase activity"/>
    <property type="evidence" value="ECO:0007669"/>
    <property type="project" value="UniProtKB-KW"/>
</dbReference>
<dbReference type="SUPFAM" id="SSF48264">
    <property type="entry name" value="Cytochrome P450"/>
    <property type="match status" value="1"/>
</dbReference>
<dbReference type="Pfam" id="PF00067">
    <property type="entry name" value="p450"/>
    <property type="match status" value="1"/>
</dbReference>
<organism evidence="10 11">
    <name type="scientific">Amycolatopsis saalfeldensis</name>
    <dbReference type="NCBI Taxonomy" id="394193"/>
    <lineage>
        <taxon>Bacteria</taxon>
        <taxon>Bacillati</taxon>
        <taxon>Actinomycetota</taxon>
        <taxon>Actinomycetes</taxon>
        <taxon>Pseudonocardiales</taxon>
        <taxon>Pseudonocardiaceae</taxon>
        <taxon>Amycolatopsis</taxon>
    </lineage>
</organism>
<evidence type="ECO:0000256" key="8">
    <source>
        <dbReference type="ARBA" id="ARBA00055433"/>
    </source>
</evidence>
<dbReference type="PANTHER" id="PTHR46696:SF6">
    <property type="entry name" value="P450, PUTATIVE (EUROFUNG)-RELATED"/>
    <property type="match status" value="1"/>
</dbReference>
<dbReference type="FunFam" id="1.10.630.10:FF:000018">
    <property type="entry name" value="Cytochrome P450 monooxygenase"/>
    <property type="match status" value="1"/>
</dbReference>
<evidence type="ECO:0000256" key="6">
    <source>
        <dbReference type="ARBA" id="ARBA00023004"/>
    </source>
</evidence>
<dbReference type="GO" id="GO:0005506">
    <property type="term" value="F:iron ion binding"/>
    <property type="evidence" value="ECO:0007669"/>
    <property type="project" value="InterPro"/>
</dbReference>
<proteinExistence type="inferred from homology"/>
<keyword evidence="4 9" id="KW-0479">Metal-binding</keyword>
<dbReference type="AlphaFoldDB" id="A0A1H8Y9C2"/>
<keyword evidence="6 9" id="KW-0408">Iron</keyword>
<keyword evidence="11" id="KW-1185">Reference proteome</keyword>
<evidence type="ECO:0000256" key="5">
    <source>
        <dbReference type="ARBA" id="ARBA00023002"/>
    </source>
</evidence>
<evidence type="ECO:0000256" key="4">
    <source>
        <dbReference type="ARBA" id="ARBA00022723"/>
    </source>
</evidence>
<evidence type="ECO:0000256" key="3">
    <source>
        <dbReference type="ARBA" id="ARBA00022617"/>
    </source>
</evidence>
<reference evidence="10 11" key="1">
    <citation type="submission" date="2016-10" db="EMBL/GenBank/DDBJ databases">
        <authorList>
            <person name="de Groot N.N."/>
        </authorList>
    </citation>
    <scope>NUCLEOTIDE SEQUENCE [LARGE SCALE GENOMIC DNA]</scope>
    <source>
        <strain evidence="10 11">DSM 44993</strain>
    </source>
</reference>
<keyword evidence="3 9" id="KW-0349">Heme</keyword>
<dbReference type="InterPro" id="IPR017972">
    <property type="entry name" value="Cyt_P450_CS"/>
</dbReference>
<dbReference type="PRINTS" id="PR00359">
    <property type="entry name" value="BP450"/>
</dbReference>
<evidence type="ECO:0000256" key="7">
    <source>
        <dbReference type="ARBA" id="ARBA00023033"/>
    </source>
</evidence>
<dbReference type="InterPro" id="IPR001128">
    <property type="entry name" value="Cyt_P450"/>
</dbReference>
<dbReference type="InterPro" id="IPR036396">
    <property type="entry name" value="Cyt_P450_sf"/>
</dbReference>
<dbReference type="InterPro" id="IPR002397">
    <property type="entry name" value="Cyt_P450_B"/>
</dbReference>
<comment type="similarity">
    <text evidence="2 9">Belongs to the cytochrome P450 family.</text>
</comment>
<dbReference type="PANTHER" id="PTHR46696">
    <property type="entry name" value="P450, PUTATIVE (EUROFUNG)-RELATED"/>
    <property type="match status" value="1"/>
</dbReference>
<keyword evidence="5 9" id="KW-0560">Oxidoreductase</keyword>
<dbReference type="STRING" id="394193.SAMN04489732_112112"/>